<evidence type="ECO:0000259" key="1">
    <source>
        <dbReference type="Pfam" id="PF06568"/>
    </source>
</evidence>
<dbReference type="RefSeq" id="WP_217807850.1">
    <property type="nucleotide sequence ID" value="NZ_FWFR01000001.1"/>
</dbReference>
<reference evidence="2 3" key="1">
    <citation type="submission" date="2017-03" db="EMBL/GenBank/DDBJ databases">
        <authorList>
            <person name="Afonso C.L."/>
            <person name="Miller P.J."/>
            <person name="Scott M.A."/>
            <person name="Spackman E."/>
            <person name="Goraichik I."/>
            <person name="Dimitrov K.M."/>
            <person name="Suarez D.L."/>
            <person name="Swayne D.E."/>
        </authorList>
    </citation>
    <scope>NUCLEOTIDE SEQUENCE [LARGE SCALE GENOMIC DNA]</scope>
    <source>
        <strain evidence="2 3">CECT 7691</strain>
    </source>
</reference>
<dbReference type="InterPro" id="IPR009506">
    <property type="entry name" value="YjiS-like"/>
</dbReference>
<dbReference type="Pfam" id="PF06568">
    <property type="entry name" value="YjiS-like"/>
    <property type="match status" value="1"/>
</dbReference>
<evidence type="ECO:0000313" key="2">
    <source>
        <dbReference type="EMBL" id="SLN37509.1"/>
    </source>
</evidence>
<protein>
    <recommendedName>
        <fullName evidence="1">YjiS-like domain-containing protein</fullName>
    </recommendedName>
</protein>
<accession>A0A1Y5SC93</accession>
<dbReference type="InParanoid" id="A0A1Y5SC93"/>
<dbReference type="AlphaFoldDB" id="A0A1Y5SC93"/>
<feature type="domain" description="YjiS-like" evidence="1">
    <location>
        <begin position="55"/>
        <end position="88"/>
    </location>
</feature>
<dbReference type="EMBL" id="FWFR01000001">
    <property type="protein sequence ID" value="SLN37509.1"/>
    <property type="molecule type" value="Genomic_DNA"/>
</dbReference>
<gene>
    <name evidence="2" type="ORF">OCH7691_01538</name>
</gene>
<dbReference type="Proteomes" id="UP000193200">
    <property type="component" value="Unassembled WGS sequence"/>
</dbReference>
<evidence type="ECO:0000313" key="3">
    <source>
        <dbReference type="Proteomes" id="UP000193200"/>
    </source>
</evidence>
<keyword evidence="3" id="KW-1185">Reference proteome</keyword>
<sequence length="116" mass="13162">MNSYTMQDMQERAQVSEHVAPSQVEFLDILDRARQLRAEAMRGLFEKAFGGIGTRMRTYLQKRSAYNELMNLDEHSLRDIGLTRGDIRAAVDGRFYRGANDNVESGEVVAFGREAS</sequence>
<name>A0A1Y5SC93_9PROT</name>
<proteinExistence type="predicted"/>
<organism evidence="2 3">
    <name type="scientific">Oceanibacterium hippocampi</name>
    <dbReference type="NCBI Taxonomy" id="745714"/>
    <lineage>
        <taxon>Bacteria</taxon>
        <taxon>Pseudomonadati</taxon>
        <taxon>Pseudomonadota</taxon>
        <taxon>Alphaproteobacteria</taxon>
        <taxon>Sneathiellales</taxon>
        <taxon>Sneathiellaceae</taxon>
        <taxon>Oceanibacterium</taxon>
    </lineage>
</organism>